<comment type="caution">
    <text evidence="2">The sequence shown here is derived from an EMBL/GenBank/DDBJ whole genome shotgun (WGS) entry which is preliminary data.</text>
</comment>
<feature type="compositionally biased region" description="Basic and acidic residues" evidence="1">
    <location>
        <begin position="13"/>
        <end position="57"/>
    </location>
</feature>
<feature type="region of interest" description="Disordered" evidence="1">
    <location>
        <begin position="1"/>
        <end position="70"/>
    </location>
</feature>
<gene>
    <name evidence="2" type="ORF">B0H15DRAFT_799158</name>
</gene>
<dbReference type="EMBL" id="JARJCN010000016">
    <property type="protein sequence ID" value="KAJ7093346.1"/>
    <property type="molecule type" value="Genomic_DNA"/>
</dbReference>
<organism evidence="2 3">
    <name type="scientific">Mycena belliarum</name>
    <dbReference type="NCBI Taxonomy" id="1033014"/>
    <lineage>
        <taxon>Eukaryota</taxon>
        <taxon>Fungi</taxon>
        <taxon>Dikarya</taxon>
        <taxon>Basidiomycota</taxon>
        <taxon>Agaricomycotina</taxon>
        <taxon>Agaricomycetes</taxon>
        <taxon>Agaricomycetidae</taxon>
        <taxon>Agaricales</taxon>
        <taxon>Marasmiineae</taxon>
        <taxon>Mycenaceae</taxon>
        <taxon>Mycena</taxon>
    </lineage>
</organism>
<protein>
    <submittedName>
        <fullName evidence="2">Uncharacterized protein</fullName>
    </submittedName>
</protein>
<feature type="compositionally biased region" description="Low complexity" evidence="1">
    <location>
        <begin position="123"/>
        <end position="137"/>
    </location>
</feature>
<keyword evidence="3" id="KW-1185">Reference proteome</keyword>
<evidence type="ECO:0000313" key="2">
    <source>
        <dbReference type="EMBL" id="KAJ7093346.1"/>
    </source>
</evidence>
<evidence type="ECO:0000313" key="3">
    <source>
        <dbReference type="Proteomes" id="UP001222325"/>
    </source>
</evidence>
<reference evidence="2" key="1">
    <citation type="submission" date="2023-03" db="EMBL/GenBank/DDBJ databases">
        <title>Massive genome expansion in bonnet fungi (Mycena s.s.) driven by repeated elements and novel gene families across ecological guilds.</title>
        <authorList>
            <consortium name="Lawrence Berkeley National Laboratory"/>
            <person name="Harder C.B."/>
            <person name="Miyauchi S."/>
            <person name="Viragh M."/>
            <person name="Kuo A."/>
            <person name="Thoen E."/>
            <person name="Andreopoulos B."/>
            <person name="Lu D."/>
            <person name="Skrede I."/>
            <person name="Drula E."/>
            <person name="Henrissat B."/>
            <person name="Morin E."/>
            <person name="Kohler A."/>
            <person name="Barry K."/>
            <person name="LaButti K."/>
            <person name="Morin E."/>
            <person name="Salamov A."/>
            <person name="Lipzen A."/>
            <person name="Mereny Z."/>
            <person name="Hegedus B."/>
            <person name="Baldrian P."/>
            <person name="Stursova M."/>
            <person name="Weitz H."/>
            <person name="Taylor A."/>
            <person name="Grigoriev I.V."/>
            <person name="Nagy L.G."/>
            <person name="Martin F."/>
            <person name="Kauserud H."/>
        </authorList>
    </citation>
    <scope>NUCLEOTIDE SEQUENCE</scope>
    <source>
        <strain evidence="2">CBHHK173m</strain>
    </source>
</reference>
<evidence type="ECO:0000256" key="1">
    <source>
        <dbReference type="SAM" id="MobiDB-lite"/>
    </source>
</evidence>
<dbReference type="AlphaFoldDB" id="A0AAD6UCS0"/>
<feature type="region of interest" description="Disordered" evidence="1">
    <location>
        <begin position="95"/>
        <end position="173"/>
    </location>
</feature>
<name>A0AAD6UCS0_9AGAR</name>
<proteinExistence type="predicted"/>
<sequence length="173" mass="18477">MAAIQKVASHQGPEARKASEAREEREAQEARKASEAWEVQEVREAREAREVQEHDRCTSGGGEGGSQRAHLDAQETFQPTMIPLVKGGGEACQWEPGKVGRGSPLSPVEEGSIGRMLPKTKSRPPVAGAARRAVRNAGSGGKKRWSGSAGDEHAVDGTSESGIAFRLSRLQRA</sequence>
<accession>A0AAD6UCS0</accession>
<dbReference type="Proteomes" id="UP001222325">
    <property type="component" value="Unassembled WGS sequence"/>
</dbReference>